<feature type="domain" description="AB hydrolase-1" evidence="1">
    <location>
        <begin position="152"/>
        <end position="321"/>
    </location>
</feature>
<protein>
    <submittedName>
        <fullName evidence="2">Peroxisomal membrane protein LPX1</fullName>
    </submittedName>
</protein>
<evidence type="ECO:0000313" key="2">
    <source>
        <dbReference type="EMBL" id="GCB17183.1"/>
    </source>
</evidence>
<evidence type="ECO:0000259" key="1">
    <source>
        <dbReference type="Pfam" id="PF12697"/>
    </source>
</evidence>
<proteinExistence type="predicted"/>
<dbReference type="InterPro" id="IPR000073">
    <property type="entry name" value="AB_hydrolase_1"/>
</dbReference>
<dbReference type="Gene3D" id="3.40.50.1820">
    <property type="entry name" value="alpha/beta hydrolase"/>
    <property type="match status" value="1"/>
</dbReference>
<dbReference type="EMBL" id="BDHI01000001">
    <property type="protein sequence ID" value="GCB17183.1"/>
    <property type="molecule type" value="Genomic_DNA"/>
</dbReference>
<organism evidence="2 3">
    <name type="scientific">Aspergillus awamori</name>
    <name type="common">Black koji mold</name>
    <dbReference type="NCBI Taxonomy" id="105351"/>
    <lineage>
        <taxon>Eukaryota</taxon>
        <taxon>Fungi</taxon>
        <taxon>Dikarya</taxon>
        <taxon>Ascomycota</taxon>
        <taxon>Pezizomycotina</taxon>
        <taxon>Eurotiomycetes</taxon>
        <taxon>Eurotiomycetidae</taxon>
        <taxon>Eurotiales</taxon>
        <taxon>Aspergillaceae</taxon>
        <taxon>Aspergillus</taxon>
    </lineage>
</organism>
<name>A0A401KCZ4_ASPAW</name>
<dbReference type="Pfam" id="PF12697">
    <property type="entry name" value="Abhydrolase_6"/>
    <property type="match status" value="1"/>
</dbReference>
<gene>
    <name evidence="2" type="ORF">AAWM_00068</name>
</gene>
<sequence>MPALSGWLLKSTSLFSASVRSSIQFNVQSKDWITDQLGDPWGSGPPDPDLPSHSANSLALDYYRILAAAPVPRLHHHRLIPPLHNTRTHCGQIMSTAKFRVTEHIIPACYVREYAGSTVDQEDVLHLHIKQYTPRDLPDPVPADAVTIIAAHAVGFPKELYEPLWDELLVRSAQSNFHIRGIWIADVANMGMSGVLNEDKLSMDCSWMDHPRDLLLMINHFRDQMPRPLVGVGHSFGGTIITNLALMHPRLLTSVILFDPVIQRLPPKMGFGADPPGPVNFALWRDDVWPNRAAAAAAYKKVFKKWDPRCLELMVQYGFRDLPTALHPDLGDNVDAANPPVTLTTTKYHDVLGQIRERFHARASDSQAQLDRSTHADVDPSVAVLPVYRPEPPSTFNKLPSLRPSTLFLLGEASYLDLDDLRGGIKSCGQGVGGSGGRDKVKEIILPKQGHFFAFEAVGETASHCASWLDKVMREYRVAEREWKEKRQKLAKRDHLVLNEEWHRVIKSPSSFRAAKSRKTKL</sequence>
<reference evidence="2 3" key="1">
    <citation type="submission" date="2016-09" db="EMBL/GenBank/DDBJ databases">
        <title>Aspergillus awamori IFM 58123T.</title>
        <authorList>
            <person name="Kusuya Y."/>
            <person name="Shimizu M."/>
            <person name="Takahashi H."/>
            <person name="Yaguchi T."/>
        </authorList>
    </citation>
    <scope>NUCLEOTIDE SEQUENCE [LARGE SCALE GENOMIC DNA]</scope>
    <source>
        <strain evidence="2 3">IFM 58123</strain>
    </source>
</reference>
<comment type="caution">
    <text evidence="2">The sequence shown here is derived from an EMBL/GenBank/DDBJ whole genome shotgun (WGS) entry which is preliminary data.</text>
</comment>
<dbReference type="STRING" id="105351.A0A401KCZ4"/>
<keyword evidence="3" id="KW-1185">Reference proteome</keyword>
<dbReference type="AlphaFoldDB" id="A0A401KCZ4"/>
<evidence type="ECO:0000313" key="3">
    <source>
        <dbReference type="Proteomes" id="UP000286921"/>
    </source>
</evidence>
<dbReference type="SUPFAM" id="SSF53474">
    <property type="entry name" value="alpha/beta-Hydrolases"/>
    <property type="match status" value="1"/>
</dbReference>
<accession>A0A401KCZ4</accession>
<dbReference type="ESTHER" id="aspaw-a0a401kcz4">
    <property type="family name" value="MpaH"/>
</dbReference>
<dbReference type="Proteomes" id="UP000286921">
    <property type="component" value="Unassembled WGS sequence"/>
</dbReference>
<dbReference type="InterPro" id="IPR029058">
    <property type="entry name" value="AB_hydrolase_fold"/>
</dbReference>